<reference evidence="3" key="1">
    <citation type="submission" date="2017-03" db="EMBL/GenBank/DDBJ databases">
        <title>Draft genome sequence of Moraxella equi CCUG 4950T type strain.</title>
        <authorList>
            <person name="Salva-Serra F."/>
            <person name="Engstrom-Jakobsson H."/>
            <person name="Thorell K."/>
            <person name="Jaen-Luchoro D."/>
            <person name="Gonzales-Siles L."/>
            <person name="Karlsson R."/>
            <person name="Yazdan S."/>
            <person name="Boulund F."/>
            <person name="Johnning A."/>
            <person name="Engstrand L."/>
            <person name="Kristiansson E."/>
            <person name="Moore E."/>
        </authorList>
    </citation>
    <scope>NUCLEOTIDE SEQUENCE [LARGE SCALE GENOMIC DNA]</scope>
    <source>
        <strain evidence="3">CCUG 4441</strain>
    </source>
</reference>
<reference evidence="2 4" key="3">
    <citation type="submission" date="2018-06" db="EMBL/GenBank/DDBJ databases">
        <authorList>
            <consortium name="Pathogen Informatics"/>
            <person name="Doyle S."/>
        </authorList>
    </citation>
    <scope>NUCLEOTIDE SEQUENCE [LARGE SCALE GENOMIC DNA]</scope>
    <source>
        <strain evidence="2 4">NCTC7911</strain>
    </source>
</reference>
<evidence type="ECO:0000313" key="1">
    <source>
        <dbReference type="EMBL" id="OPH35357.1"/>
    </source>
</evidence>
<dbReference type="Proteomes" id="UP000254107">
    <property type="component" value="Unassembled WGS sequence"/>
</dbReference>
<dbReference type="AlphaFoldDB" id="A0A1V4GRX2"/>
<name>A0A1V4GRX2_MORLA</name>
<organism evidence="1 3">
    <name type="scientific">Moraxella lacunata</name>
    <dbReference type="NCBI Taxonomy" id="477"/>
    <lineage>
        <taxon>Bacteria</taxon>
        <taxon>Pseudomonadati</taxon>
        <taxon>Pseudomonadota</taxon>
        <taxon>Gammaproteobacteria</taxon>
        <taxon>Moraxellales</taxon>
        <taxon>Moraxellaceae</taxon>
        <taxon>Moraxella</taxon>
    </lineage>
</organism>
<gene>
    <name evidence="1" type="ORF">B5J94_09820</name>
    <name evidence="2" type="ORF">NCTC7911_02829</name>
</gene>
<accession>A0A1V4GRX2</accession>
<evidence type="ECO:0000313" key="3">
    <source>
        <dbReference type="Proteomes" id="UP000191025"/>
    </source>
</evidence>
<evidence type="ECO:0000313" key="4">
    <source>
        <dbReference type="Proteomes" id="UP000254107"/>
    </source>
</evidence>
<sequence length="136" mass="16280">MTDILFGDEFVKEYPNFPSNLQNAIVDFIYLVEQHGFDHAVFCHYKGKISPSWRNLLPTDPNYTYTYTHTNHLWHYRIGIPSYRLSTTGRYHTSDMVLHFIWHKKQDSIIIVDCTDHYRYDKSFWLPAPQYLTVSK</sequence>
<evidence type="ECO:0000313" key="2">
    <source>
        <dbReference type="EMBL" id="STZ01400.1"/>
    </source>
</evidence>
<dbReference type="EMBL" id="UGQC01000001">
    <property type="protein sequence ID" value="STZ01400.1"/>
    <property type="molecule type" value="Genomic_DNA"/>
</dbReference>
<dbReference type="RefSeq" id="WP_062498359.1">
    <property type="nucleotide sequence ID" value="NZ_MXAN01000068.1"/>
</dbReference>
<dbReference type="GeneID" id="302271313"/>
<protein>
    <submittedName>
        <fullName evidence="1">Uncharacterized protein</fullName>
    </submittedName>
</protein>
<keyword evidence="4" id="KW-1185">Reference proteome</keyword>
<proteinExistence type="predicted"/>
<dbReference type="EMBL" id="MXAN01000068">
    <property type="protein sequence ID" value="OPH35357.1"/>
    <property type="molecule type" value="Genomic_DNA"/>
</dbReference>
<dbReference type="Proteomes" id="UP000191025">
    <property type="component" value="Unassembled WGS sequence"/>
</dbReference>
<reference evidence="1" key="2">
    <citation type="submission" date="2017-03" db="EMBL/GenBank/DDBJ databases">
        <authorList>
            <person name="Afonso C.L."/>
            <person name="Miller P.J."/>
            <person name="Scott M.A."/>
            <person name="Spackman E."/>
            <person name="Goraichik I."/>
            <person name="Dimitrov K.M."/>
            <person name="Suarez D.L."/>
            <person name="Swayne D.E."/>
        </authorList>
    </citation>
    <scope>NUCLEOTIDE SEQUENCE</scope>
    <source>
        <strain evidence="1">CCUG 4441</strain>
    </source>
</reference>